<proteinExistence type="predicted"/>
<sequence>MDRYLIKKQKTNEMSSESVNKDISQPQPSTTSTNTISVQKNIFNASQHTGVESDDSSDDEVSKLMNVNQDNIESDSDRCLTPEYKRIKRGEAKYPKHRKQI</sequence>
<feature type="region of interest" description="Disordered" evidence="1">
    <location>
        <begin position="1"/>
        <end position="36"/>
    </location>
</feature>
<dbReference type="AlphaFoldDB" id="A0A2S2PS95"/>
<accession>A0A2S2PS95</accession>
<feature type="compositionally biased region" description="Polar residues" evidence="1">
    <location>
        <begin position="12"/>
        <end position="22"/>
    </location>
</feature>
<feature type="compositionally biased region" description="Low complexity" evidence="1">
    <location>
        <begin position="23"/>
        <end position="36"/>
    </location>
</feature>
<protein>
    <submittedName>
        <fullName evidence="2">Uncharacterized protein</fullName>
    </submittedName>
</protein>
<evidence type="ECO:0000313" key="2">
    <source>
        <dbReference type="EMBL" id="MBY32214.1"/>
    </source>
</evidence>
<gene>
    <name evidence="2" type="ORF">g.24418</name>
</gene>
<reference evidence="2" key="1">
    <citation type="submission" date="2018-04" db="EMBL/GenBank/DDBJ databases">
        <title>Transcriptome of Schizaphis graminum biotype I.</title>
        <authorList>
            <person name="Scully E.D."/>
            <person name="Geib S.M."/>
            <person name="Palmer N.A."/>
            <person name="Koch K."/>
            <person name="Bradshaw J."/>
            <person name="Heng-Moss T."/>
            <person name="Sarath G."/>
        </authorList>
    </citation>
    <scope>NUCLEOTIDE SEQUENCE</scope>
</reference>
<organism evidence="2">
    <name type="scientific">Schizaphis graminum</name>
    <name type="common">Green bug aphid</name>
    <dbReference type="NCBI Taxonomy" id="13262"/>
    <lineage>
        <taxon>Eukaryota</taxon>
        <taxon>Metazoa</taxon>
        <taxon>Ecdysozoa</taxon>
        <taxon>Arthropoda</taxon>
        <taxon>Hexapoda</taxon>
        <taxon>Insecta</taxon>
        <taxon>Pterygota</taxon>
        <taxon>Neoptera</taxon>
        <taxon>Paraneoptera</taxon>
        <taxon>Hemiptera</taxon>
        <taxon>Sternorrhyncha</taxon>
        <taxon>Aphidomorpha</taxon>
        <taxon>Aphidoidea</taxon>
        <taxon>Aphididae</taxon>
        <taxon>Aphidini</taxon>
        <taxon>Schizaphis</taxon>
    </lineage>
</organism>
<name>A0A2S2PS95_SCHGA</name>
<dbReference type="EMBL" id="GGMR01019595">
    <property type="protein sequence ID" value="MBY32214.1"/>
    <property type="molecule type" value="Transcribed_RNA"/>
</dbReference>
<evidence type="ECO:0000256" key="1">
    <source>
        <dbReference type="SAM" id="MobiDB-lite"/>
    </source>
</evidence>